<protein>
    <recommendedName>
        <fullName evidence="5">Maf-like protein</fullName>
    </recommendedName>
</protein>
<dbReference type="CDD" id="cd00555">
    <property type="entry name" value="Maf"/>
    <property type="match status" value="1"/>
</dbReference>
<evidence type="ECO:0000313" key="4">
    <source>
        <dbReference type="Proteomes" id="UP000301737"/>
    </source>
</evidence>
<dbReference type="SUPFAM" id="SSF52972">
    <property type="entry name" value="ITPase-like"/>
    <property type="match status" value="1"/>
</dbReference>
<dbReference type="OrthoDB" id="10267058at2759"/>
<proteinExistence type="inferred from homology"/>
<name>A0A4C2EB63_9SACH</name>
<accession>A0A4C2EB63</accession>
<sequence>MVNRAIASIASQFQIVLGSSSERRCEILQQVMGISQITIMKPSFEENLNKSEFGNPVDYVSETSRHKALGIISDLKNDHTSLTVTSSPKLIVCADTAVIDSQGNIYEKPEHKEVQLKNLKKFCYELTGPISVVTAVTIARWNQRDDYDIRNTFTEETKLYMDSQVPLELLEDYVESGEGIKVAGGFKIQGASAIFIKKIDGDYYNVVGLPLNKTFQALYREL</sequence>
<organism evidence="3 4">
    <name type="scientific">Zygosaccharomyces mellis</name>
    <dbReference type="NCBI Taxonomy" id="42258"/>
    <lineage>
        <taxon>Eukaryota</taxon>
        <taxon>Fungi</taxon>
        <taxon>Dikarya</taxon>
        <taxon>Ascomycota</taxon>
        <taxon>Saccharomycotina</taxon>
        <taxon>Saccharomycetes</taxon>
        <taxon>Saccharomycetales</taxon>
        <taxon>Saccharomycetaceae</taxon>
        <taxon>Zygosaccharomyces</taxon>
    </lineage>
</organism>
<comment type="caution">
    <text evidence="3">The sequence shown here is derived from an EMBL/GenBank/DDBJ whole genome shotgun (WGS) entry which is preliminary data.</text>
</comment>
<evidence type="ECO:0000313" key="3">
    <source>
        <dbReference type="EMBL" id="GCF01421.1"/>
    </source>
</evidence>
<comment type="cofactor">
    <cofactor evidence="1">
        <name>a divalent metal cation</name>
        <dbReference type="ChEBI" id="CHEBI:60240"/>
    </cofactor>
</comment>
<reference evidence="3 4" key="1">
    <citation type="submission" date="2019-01" db="EMBL/GenBank/DDBJ databases">
        <title>Draft Genome Sequencing of Zygosaccharomyces mellis Ca-7.</title>
        <authorList>
            <person name="Shiwa Y."/>
            <person name="Kanesaki Y."/>
            <person name="Ishige T."/>
            <person name="Mura K."/>
            <person name="Hori T."/>
            <person name="Tamura T."/>
        </authorList>
    </citation>
    <scope>NUCLEOTIDE SEQUENCE [LARGE SCALE GENOMIC DNA]</scope>
    <source>
        <strain evidence="3 4">Ca-7</strain>
    </source>
</reference>
<evidence type="ECO:0000256" key="2">
    <source>
        <dbReference type="ARBA" id="ARBA00022801"/>
    </source>
</evidence>
<dbReference type="PIRSF" id="PIRSF006305">
    <property type="entry name" value="Maf"/>
    <property type="match status" value="1"/>
</dbReference>
<dbReference type="GO" id="GO:0047429">
    <property type="term" value="F:nucleoside triphosphate diphosphatase activity"/>
    <property type="evidence" value="ECO:0007669"/>
    <property type="project" value="InterPro"/>
</dbReference>
<evidence type="ECO:0000256" key="1">
    <source>
        <dbReference type="ARBA" id="ARBA00001968"/>
    </source>
</evidence>
<dbReference type="Pfam" id="PF02545">
    <property type="entry name" value="Maf"/>
    <property type="match status" value="1"/>
</dbReference>
<dbReference type="HAMAP" id="MF_00528">
    <property type="entry name" value="Maf"/>
    <property type="match status" value="1"/>
</dbReference>
<gene>
    <name evidence="3" type="ORF">ZYGM_001322</name>
</gene>
<keyword evidence="2" id="KW-0378">Hydrolase</keyword>
<dbReference type="NCBIfam" id="TIGR00172">
    <property type="entry name" value="maf"/>
    <property type="match status" value="1"/>
</dbReference>
<dbReference type="AlphaFoldDB" id="A0A4C2EB63"/>
<dbReference type="Gene3D" id="3.90.950.10">
    <property type="match status" value="1"/>
</dbReference>
<dbReference type="InterPro" id="IPR003697">
    <property type="entry name" value="Maf-like"/>
</dbReference>
<dbReference type="EMBL" id="BIMX01000032">
    <property type="protein sequence ID" value="GCF01421.1"/>
    <property type="molecule type" value="Genomic_DNA"/>
</dbReference>
<dbReference type="PANTHER" id="PTHR43213:SF5">
    <property type="entry name" value="BIFUNCTIONAL DTTP_UTP PYROPHOSPHATASE_METHYLTRANSFERASE PROTEIN-RELATED"/>
    <property type="match status" value="1"/>
</dbReference>
<dbReference type="PANTHER" id="PTHR43213">
    <property type="entry name" value="BIFUNCTIONAL DTTP/UTP PYROPHOSPHATASE/METHYLTRANSFERASE PROTEIN-RELATED"/>
    <property type="match status" value="1"/>
</dbReference>
<evidence type="ECO:0008006" key="5">
    <source>
        <dbReference type="Google" id="ProtNLM"/>
    </source>
</evidence>
<dbReference type="Proteomes" id="UP000301737">
    <property type="component" value="Unassembled WGS sequence"/>
</dbReference>
<keyword evidence="4" id="KW-1185">Reference proteome</keyword>
<dbReference type="InterPro" id="IPR029001">
    <property type="entry name" value="ITPase-like_fam"/>
</dbReference>